<feature type="compositionally biased region" description="Basic and acidic residues" evidence="2">
    <location>
        <begin position="137"/>
        <end position="153"/>
    </location>
</feature>
<feature type="compositionally biased region" description="Polar residues" evidence="2">
    <location>
        <begin position="154"/>
        <end position="171"/>
    </location>
</feature>
<name>A0A510YAE3_MARHA</name>
<dbReference type="EMBL" id="BJUN01000044">
    <property type="protein sequence ID" value="GEK60320.1"/>
    <property type="molecule type" value="Genomic_DNA"/>
</dbReference>
<protein>
    <recommendedName>
        <fullName evidence="3">HTH merR-type domain-containing protein</fullName>
    </recommendedName>
</protein>
<dbReference type="RefSeq" id="WP_094909155.1">
    <property type="nucleotide sequence ID" value="NZ_BJUN01000044.1"/>
</dbReference>
<accession>A0A510YAE3</accession>
<dbReference type="Gene3D" id="1.10.1660.10">
    <property type="match status" value="1"/>
</dbReference>
<reference evidence="4 5" key="1">
    <citation type="submission" date="2019-07" db="EMBL/GenBank/DDBJ databases">
        <title>Whole genome shotgun sequence of Marinococcus halophilus NBRC 102359.</title>
        <authorList>
            <person name="Hosoyama A."/>
            <person name="Uohara A."/>
            <person name="Ohji S."/>
            <person name="Ichikawa N."/>
        </authorList>
    </citation>
    <scope>NUCLEOTIDE SEQUENCE [LARGE SCALE GENOMIC DNA]</scope>
    <source>
        <strain evidence="4 5">NBRC 102359</strain>
    </source>
</reference>
<dbReference type="InterPro" id="IPR009061">
    <property type="entry name" value="DNA-bd_dom_put_sf"/>
</dbReference>
<evidence type="ECO:0000256" key="2">
    <source>
        <dbReference type="SAM" id="MobiDB-lite"/>
    </source>
</evidence>
<evidence type="ECO:0000259" key="3">
    <source>
        <dbReference type="Pfam" id="PF13411"/>
    </source>
</evidence>
<dbReference type="SUPFAM" id="SSF46955">
    <property type="entry name" value="Putative DNA-binding domain"/>
    <property type="match status" value="1"/>
</dbReference>
<organism evidence="4 5">
    <name type="scientific">Marinococcus halophilus</name>
    <dbReference type="NCBI Taxonomy" id="1371"/>
    <lineage>
        <taxon>Bacteria</taxon>
        <taxon>Bacillati</taxon>
        <taxon>Bacillota</taxon>
        <taxon>Bacilli</taxon>
        <taxon>Bacillales</taxon>
        <taxon>Bacillaceae</taxon>
        <taxon>Marinococcus</taxon>
    </lineage>
</organism>
<evidence type="ECO:0000313" key="5">
    <source>
        <dbReference type="Proteomes" id="UP000321051"/>
    </source>
</evidence>
<dbReference type="OrthoDB" id="2842687at2"/>
<sequence length="183" mass="21675">MQDYEKRFYTLQQIADSMDRPRSTLNEWRKLFSPFIPTVGEGRQRRYKREALNIFETIARLKESNETNDQIRDYLGQMVDDITVTVDDDDTPPPLLRQMYDSYTHLLEQNERLESRLDQFQAESKEREELLLQKIDELSAKLEPPEIEGKEINNESTTSNHDETPAQNTPPKKSGLFRKFFKK</sequence>
<keyword evidence="1" id="KW-0175">Coiled coil</keyword>
<feature type="region of interest" description="Disordered" evidence="2">
    <location>
        <begin position="137"/>
        <end position="183"/>
    </location>
</feature>
<gene>
    <name evidence="4" type="ORF">MHA01_32250</name>
</gene>
<dbReference type="InterPro" id="IPR000551">
    <property type="entry name" value="MerR-type_HTH_dom"/>
</dbReference>
<dbReference type="Proteomes" id="UP000321051">
    <property type="component" value="Unassembled WGS sequence"/>
</dbReference>
<dbReference type="GO" id="GO:0006355">
    <property type="term" value="P:regulation of DNA-templated transcription"/>
    <property type="evidence" value="ECO:0007669"/>
    <property type="project" value="InterPro"/>
</dbReference>
<keyword evidence="5" id="KW-1185">Reference proteome</keyword>
<dbReference type="GO" id="GO:0003677">
    <property type="term" value="F:DNA binding"/>
    <property type="evidence" value="ECO:0007669"/>
    <property type="project" value="InterPro"/>
</dbReference>
<evidence type="ECO:0000313" key="4">
    <source>
        <dbReference type="EMBL" id="GEK60320.1"/>
    </source>
</evidence>
<dbReference type="AlphaFoldDB" id="A0A510YAE3"/>
<feature type="domain" description="HTH merR-type" evidence="3">
    <location>
        <begin position="9"/>
        <end position="75"/>
    </location>
</feature>
<dbReference type="Pfam" id="PF13411">
    <property type="entry name" value="MerR_1"/>
    <property type="match status" value="1"/>
</dbReference>
<comment type="caution">
    <text evidence="4">The sequence shown here is derived from an EMBL/GenBank/DDBJ whole genome shotgun (WGS) entry which is preliminary data.</text>
</comment>
<evidence type="ECO:0000256" key="1">
    <source>
        <dbReference type="SAM" id="Coils"/>
    </source>
</evidence>
<proteinExistence type="predicted"/>
<feature type="coiled-coil region" evidence="1">
    <location>
        <begin position="96"/>
        <end position="130"/>
    </location>
</feature>